<proteinExistence type="inferred from homology"/>
<organism evidence="16 17">
    <name type="scientific">Deinobacterium chartae</name>
    <dbReference type="NCBI Taxonomy" id="521158"/>
    <lineage>
        <taxon>Bacteria</taxon>
        <taxon>Thermotogati</taxon>
        <taxon>Deinococcota</taxon>
        <taxon>Deinococci</taxon>
        <taxon>Deinococcales</taxon>
        <taxon>Deinococcaceae</taxon>
        <taxon>Deinobacterium</taxon>
    </lineage>
</organism>
<evidence type="ECO:0000256" key="12">
    <source>
        <dbReference type="ARBA" id="ARBA00033342"/>
    </source>
</evidence>
<dbReference type="CDD" id="cd20070">
    <property type="entry name" value="5TM_YidC_Alb3"/>
    <property type="match status" value="1"/>
</dbReference>
<keyword evidence="9 13" id="KW-0472">Membrane</keyword>
<feature type="transmembrane region" description="Helical" evidence="13">
    <location>
        <begin position="378"/>
        <end position="399"/>
    </location>
</feature>
<keyword evidence="17" id="KW-1185">Reference proteome</keyword>
<keyword evidence="10 13" id="KW-0143">Chaperone</keyword>
<feature type="signal peptide" evidence="14">
    <location>
        <begin position="1"/>
        <end position="19"/>
    </location>
</feature>
<keyword evidence="14" id="KW-0732">Signal</keyword>
<dbReference type="PRINTS" id="PR00701">
    <property type="entry name" value="60KDINNERMP"/>
</dbReference>
<feature type="transmembrane region" description="Helical" evidence="13">
    <location>
        <begin position="419"/>
        <end position="438"/>
    </location>
</feature>
<keyword evidence="6 13" id="KW-0812">Transmembrane</keyword>
<evidence type="ECO:0000256" key="11">
    <source>
        <dbReference type="ARBA" id="ARBA00033245"/>
    </source>
</evidence>
<dbReference type="InterPro" id="IPR019998">
    <property type="entry name" value="Membr_insert_YidC"/>
</dbReference>
<dbReference type="GO" id="GO:0051205">
    <property type="term" value="P:protein insertion into membrane"/>
    <property type="evidence" value="ECO:0007669"/>
    <property type="project" value="TreeGrafter"/>
</dbReference>
<dbReference type="HAMAP" id="MF_01810">
    <property type="entry name" value="YidC_type1"/>
    <property type="match status" value="1"/>
</dbReference>
<dbReference type="InterPro" id="IPR028055">
    <property type="entry name" value="YidC/Oxa/ALB_C"/>
</dbReference>
<evidence type="ECO:0000313" key="17">
    <source>
        <dbReference type="Proteomes" id="UP000569951"/>
    </source>
</evidence>
<evidence type="ECO:0000256" key="8">
    <source>
        <dbReference type="ARBA" id="ARBA00022989"/>
    </source>
</evidence>
<dbReference type="GO" id="GO:0015031">
    <property type="term" value="P:protein transport"/>
    <property type="evidence" value="ECO:0007669"/>
    <property type="project" value="UniProtKB-KW"/>
</dbReference>
<dbReference type="GO" id="GO:0005886">
    <property type="term" value="C:plasma membrane"/>
    <property type="evidence" value="ECO:0007669"/>
    <property type="project" value="UniProtKB-SubCell"/>
</dbReference>
<dbReference type="AlphaFoldDB" id="A0A841I3X6"/>
<sequence length="498" mass="54679">MKHLLRVLPVLLLASSALAAVDPHWIKNVDVDGDGRQDVIATGNYADIAFNDRGEIIGWYIKTITGTNQITEREGQPVDVKRLQSNNQAVGVPNDLTGPHSALVVPLTGEAVAQPPELTPSPDTQRAEKLTGVFRYTQGGATVTKTVVISPRRYTIDVTVNVEGVNDYTVQFRGFANWQAGGSKATPHVRAATQGQNTVINSGEVPNISYAAIQGNQAANDLALIVRPVDGTRADARLVPGQDATVDLSVSGESHFAIYGGKNDLIRLRLEGDLDQLPGVFAPNIFGQLSLLLVGLLSAIHSFVAGLGIPGAWGVAIILLTLLIRLLIWPLMQTQLRSTAEMQALQPELAKLNEKYKDDPSKRAEATMALYREHGVNPAAGCLPLFIQMPVLIVLWRVFSNFEFTSGFLWIYDLSIPDPTYILPILYIAVNVFQTWISTRKTPEMFRQQLFIQVIFVYFALTFPSGVLVYWVFSTLIGIVQQLIINRQIEARMRVSKA</sequence>
<comment type="similarity">
    <text evidence="2 13">Belongs to the OXA1/ALB3/YidC family. Type 1 subfamily.</text>
</comment>
<comment type="subcellular location">
    <subcellularLocation>
        <location evidence="1">Cell inner membrane</location>
        <topology evidence="1">Multi-pass membrane protein</topology>
    </subcellularLocation>
    <subcellularLocation>
        <location evidence="13">Cell membrane</location>
        <topology evidence="13">Multi-pass membrane protein</topology>
    </subcellularLocation>
</comment>
<comment type="function">
    <text evidence="13">Required for the insertion and/or proper folding and/or complex formation of integral membrane proteins into the membrane. Involved in integration of membrane proteins that insert both dependently and independently of the Sec translocase complex, as well as at least some lipoproteins. Aids folding of multispanning membrane proteins.</text>
</comment>
<dbReference type="Proteomes" id="UP000569951">
    <property type="component" value="Unassembled WGS sequence"/>
</dbReference>
<dbReference type="InterPro" id="IPR038221">
    <property type="entry name" value="YidC_periplasmic_sf"/>
</dbReference>
<comment type="caution">
    <text evidence="16">The sequence shown here is derived from an EMBL/GenBank/DDBJ whole genome shotgun (WGS) entry which is preliminary data.</text>
</comment>
<accession>A0A841I3X6</accession>
<keyword evidence="7 13" id="KW-0653">Protein transport</keyword>
<evidence type="ECO:0000256" key="3">
    <source>
        <dbReference type="ARBA" id="ARBA00015325"/>
    </source>
</evidence>
<protein>
    <recommendedName>
        <fullName evidence="3 13">Membrane protein insertase YidC</fullName>
    </recommendedName>
    <alternativeName>
        <fullName evidence="12 13">Foldase YidC</fullName>
    </alternativeName>
    <alternativeName>
        <fullName evidence="11 13">Membrane integrase YidC</fullName>
    </alternativeName>
    <alternativeName>
        <fullName evidence="13">Membrane protein YidC</fullName>
    </alternativeName>
</protein>
<evidence type="ECO:0000256" key="13">
    <source>
        <dbReference type="HAMAP-Rule" id="MF_01810"/>
    </source>
</evidence>
<reference evidence="16 17" key="1">
    <citation type="submission" date="2020-08" db="EMBL/GenBank/DDBJ databases">
        <title>Genomic Encyclopedia of Type Strains, Phase IV (KMG-IV): sequencing the most valuable type-strain genomes for metagenomic binning, comparative biology and taxonomic classification.</title>
        <authorList>
            <person name="Goeker M."/>
        </authorList>
    </citation>
    <scope>NUCLEOTIDE SEQUENCE [LARGE SCALE GENOMIC DNA]</scope>
    <source>
        <strain evidence="16 17">DSM 21458</strain>
    </source>
</reference>
<feature type="transmembrane region" description="Helical" evidence="13">
    <location>
        <begin position="450"/>
        <end position="473"/>
    </location>
</feature>
<dbReference type="Gene3D" id="2.70.98.90">
    <property type="match status" value="1"/>
</dbReference>
<evidence type="ECO:0000259" key="15">
    <source>
        <dbReference type="Pfam" id="PF02096"/>
    </source>
</evidence>
<dbReference type="Pfam" id="PF02096">
    <property type="entry name" value="60KD_IMP"/>
    <property type="match status" value="1"/>
</dbReference>
<dbReference type="PANTHER" id="PTHR12428:SF65">
    <property type="entry name" value="CYTOCHROME C OXIDASE ASSEMBLY PROTEIN COX18, MITOCHONDRIAL"/>
    <property type="match status" value="1"/>
</dbReference>
<evidence type="ECO:0000256" key="10">
    <source>
        <dbReference type="ARBA" id="ARBA00023186"/>
    </source>
</evidence>
<comment type="subunit">
    <text evidence="13">Interacts with the Sec translocase complex via SecD. Specifically interacts with transmembrane segments of nascent integral membrane proteins during membrane integration.</text>
</comment>
<feature type="transmembrane region" description="Helical" evidence="13">
    <location>
        <begin position="303"/>
        <end position="328"/>
    </location>
</feature>
<dbReference type="PANTHER" id="PTHR12428">
    <property type="entry name" value="OXA1"/>
    <property type="match status" value="1"/>
</dbReference>
<gene>
    <name evidence="13" type="primary">yidC</name>
    <name evidence="16" type="ORF">HNR42_002556</name>
</gene>
<evidence type="ECO:0000256" key="1">
    <source>
        <dbReference type="ARBA" id="ARBA00004429"/>
    </source>
</evidence>
<name>A0A841I3X6_9DEIO</name>
<dbReference type="EMBL" id="JACHHG010000009">
    <property type="protein sequence ID" value="MBB6099120.1"/>
    <property type="molecule type" value="Genomic_DNA"/>
</dbReference>
<keyword evidence="5 13" id="KW-1003">Cell membrane</keyword>
<evidence type="ECO:0000313" key="16">
    <source>
        <dbReference type="EMBL" id="MBB6099120.1"/>
    </source>
</evidence>
<evidence type="ECO:0000256" key="6">
    <source>
        <dbReference type="ARBA" id="ARBA00022692"/>
    </source>
</evidence>
<evidence type="ECO:0000256" key="9">
    <source>
        <dbReference type="ARBA" id="ARBA00023136"/>
    </source>
</evidence>
<keyword evidence="8 13" id="KW-1133">Transmembrane helix</keyword>
<dbReference type="NCBIfam" id="TIGR03592">
    <property type="entry name" value="yidC_oxa1_cterm"/>
    <property type="match status" value="1"/>
</dbReference>
<dbReference type="InterPro" id="IPR047196">
    <property type="entry name" value="YidC_ALB_C"/>
</dbReference>
<evidence type="ECO:0000256" key="7">
    <source>
        <dbReference type="ARBA" id="ARBA00022927"/>
    </source>
</evidence>
<evidence type="ECO:0000256" key="2">
    <source>
        <dbReference type="ARBA" id="ARBA00010527"/>
    </source>
</evidence>
<dbReference type="RefSeq" id="WP_183987869.1">
    <property type="nucleotide sequence ID" value="NZ_JACHHG010000009.1"/>
</dbReference>
<feature type="chain" id="PRO_5032958771" description="Membrane protein insertase YidC" evidence="14">
    <location>
        <begin position="20"/>
        <end position="498"/>
    </location>
</feature>
<evidence type="ECO:0000256" key="5">
    <source>
        <dbReference type="ARBA" id="ARBA00022475"/>
    </source>
</evidence>
<evidence type="ECO:0000256" key="4">
    <source>
        <dbReference type="ARBA" id="ARBA00022448"/>
    </source>
</evidence>
<keyword evidence="4 13" id="KW-0813">Transport</keyword>
<dbReference type="InterPro" id="IPR001708">
    <property type="entry name" value="YidC/ALB3/OXA1/COX18"/>
</dbReference>
<feature type="domain" description="Membrane insertase YidC/Oxa/ALB C-terminal" evidence="15">
    <location>
        <begin position="313"/>
        <end position="487"/>
    </location>
</feature>
<evidence type="ECO:0000256" key="14">
    <source>
        <dbReference type="SAM" id="SignalP"/>
    </source>
</evidence>
<dbReference type="GO" id="GO:0032977">
    <property type="term" value="F:membrane insertase activity"/>
    <property type="evidence" value="ECO:0007669"/>
    <property type="project" value="InterPro"/>
</dbReference>